<gene>
    <name evidence="2" type="ORF">mvi_62760</name>
</gene>
<proteinExistence type="predicted"/>
<name>A0A8H9CAU7_9HYPH</name>
<feature type="compositionally biased region" description="Basic and acidic residues" evidence="1">
    <location>
        <begin position="550"/>
        <end position="559"/>
    </location>
</feature>
<evidence type="ECO:0000256" key="1">
    <source>
        <dbReference type="SAM" id="MobiDB-lite"/>
    </source>
</evidence>
<reference evidence="2" key="1">
    <citation type="submission" date="2020-11" db="EMBL/GenBank/DDBJ databases">
        <title>Complete genome sequence of a novel pathogenic Methylobacterium strain isolated from rice in Vietnam.</title>
        <authorList>
            <person name="Lai K."/>
            <person name="Okazaki S."/>
            <person name="Higashi K."/>
            <person name="Mori H."/>
            <person name="Toyoda A."/>
            <person name="Kurokawa K."/>
        </authorList>
    </citation>
    <scope>NUCLEOTIDE SEQUENCE</scope>
    <source>
        <strain evidence="2">VL1</strain>
        <plasmid evidence="2">pVL1_2</plasmid>
    </source>
</reference>
<organism evidence="2 3">
    <name type="scientific">Methylobacterium indicum</name>
    <dbReference type="NCBI Taxonomy" id="1775910"/>
    <lineage>
        <taxon>Bacteria</taxon>
        <taxon>Pseudomonadati</taxon>
        <taxon>Pseudomonadota</taxon>
        <taxon>Alphaproteobacteria</taxon>
        <taxon>Hyphomicrobiales</taxon>
        <taxon>Methylobacteriaceae</taxon>
        <taxon>Methylobacterium</taxon>
    </lineage>
</organism>
<dbReference type="EMBL" id="AP024147">
    <property type="protein sequence ID" value="BCM87815.1"/>
    <property type="molecule type" value="Genomic_DNA"/>
</dbReference>
<protein>
    <submittedName>
        <fullName evidence="2">Uncharacterized protein</fullName>
    </submittedName>
</protein>
<dbReference type="Proteomes" id="UP000663508">
    <property type="component" value="Plasmid pVL1_2"/>
</dbReference>
<feature type="region of interest" description="Disordered" evidence="1">
    <location>
        <begin position="538"/>
        <end position="559"/>
    </location>
</feature>
<geneLocation type="plasmid" evidence="2 3">
    <name>pVL1_2</name>
</geneLocation>
<dbReference type="AlphaFoldDB" id="A0A8H9CAU7"/>
<keyword evidence="2" id="KW-0614">Plasmid</keyword>
<evidence type="ECO:0000313" key="2">
    <source>
        <dbReference type="EMBL" id="BCM87815.1"/>
    </source>
</evidence>
<evidence type="ECO:0000313" key="3">
    <source>
        <dbReference type="Proteomes" id="UP000663508"/>
    </source>
</evidence>
<accession>A0A8H9CAU7</accession>
<sequence>MPFANGDRVRVVQTIGSLSIGLTGIVLQTNPNDDWPFVDFAESGFNRGHPGNGAAPGGGSILPPLQRSGYWVPPDVIVVHERPITAADLKPFFLVEIKGGQVVDVPGEGFDDGADAAARAAVLTKQLGHKVQARRRKLNSNWHEVEAERLSSGQFSRFDVEKVGLPVITEHYAYLNDEGRVSYVPSEEYGAAGRRHDVTAGSYLNRFYTALSPSEVELYEARLRYEGQLQITDDPKRAVEIYQNGPSSCMSGKFKQYGEKHHPVEAYFAGDLALAYLEDNGEIIARCLIWPEKKLYTRAYGDLAKIKSLLRAEGYSQGDFFGAKMQRLTHMYDRRDFFILPFVDKSDSYAGSPASLCVVDRGDHFEISERFEGYHCAQTSGLMNVDRTVDEDNEPDPNYDCQRCGYDESDLDLSDVVVSVTGSTEVWCDDCRNSNSFRCAGSRQWVCEDVPNGLDAADKQVSLHHLRKVGGFICASSQKAFVDEAPVVLSNGATWSRDAFLKHGFTCAGNGRNYATTDGETIGGKHYSQDFIRRFGKPKEEAPVAANQDLVREPERLRA</sequence>
<dbReference type="KEGG" id="mind:mvi_62760"/>